<proteinExistence type="predicted"/>
<dbReference type="EMBL" id="CP120682">
    <property type="protein sequence ID" value="WKN35865.1"/>
    <property type="molecule type" value="Genomic_DNA"/>
</dbReference>
<reference evidence="1" key="2">
    <citation type="journal article" date="2024" name="Antonie Van Leeuwenhoek">
        <title>Roseihalotalea indica gen. nov., sp. nov., a halophilic Bacteroidetes from mesopelagic Southwest Indian Ocean with higher carbohydrate metabolic potential.</title>
        <authorList>
            <person name="Chen B."/>
            <person name="Zhang M."/>
            <person name="Lin D."/>
            <person name="Ye J."/>
            <person name="Tang K."/>
        </authorList>
    </citation>
    <scope>NUCLEOTIDE SEQUENCE</scope>
    <source>
        <strain evidence="1">TK19036</strain>
    </source>
</reference>
<gene>
    <name evidence="1" type="ORF">K4G66_26210</name>
</gene>
<evidence type="ECO:0000313" key="1">
    <source>
        <dbReference type="EMBL" id="WKN35865.1"/>
    </source>
</evidence>
<organism evidence="1">
    <name type="scientific">Roseihalotalea indica</name>
    <dbReference type="NCBI Taxonomy" id="2867963"/>
    <lineage>
        <taxon>Bacteria</taxon>
        <taxon>Pseudomonadati</taxon>
        <taxon>Bacteroidota</taxon>
        <taxon>Cytophagia</taxon>
        <taxon>Cytophagales</taxon>
        <taxon>Catalimonadaceae</taxon>
        <taxon>Roseihalotalea</taxon>
    </lineage>
</organism>
<accession>A0AA49GNK5</accession>
<protein>
    <submittedName>
        <fullName evidence="1">Uncharacterized protein</fullName>
    </submittedName>
</protein>
<name>A0AA49GNK5_9BACT</name>
<reference evidence="1" key="1">
    <citation type="journal article" date="2023" name="Comput. Struct. Biotechnol. J.">
        <title>Discovery of a novel marine Bacteroidetes with a rich repertoire of carbohydrate-active enzymes.</title>
        <authorList>
            <person name="Chen B."/>
            <person name="Liu G."/>
            <person name="Chen Q."/>
            <person name="Wang H."/>
            <person name="Liu L."/>
            <person name="Tang K."/>
        </authorList>
    </citation>
    <scope>NUCLEOTIDE SEQUENCE</scope>
    <source>
        <strain evidence="1">TK19036</strain>
    </source>
</reference>
<dbReference type="AlphaFoldDB" id="A0AA49GNK5"/>
<sequence>MENLNAFYRMLDGDLSPVSNLMSHQHYLDFLKDRFPDYDRYLTISLLKKNQSYSIKELRELCFSEIYYVSQNENPQKGNHSALDYLCQQLNLSEEAIKQWYLAENDQYASLELLVSDKYENLTGEQARFYYYQVFCDETVAVIKEKLTGSLLEQKDSQIKSFVRKYQILVNGYIQTLLYDLISPEEHSSLFQLSGKYTTTDIYKLVYQSLDEVLFFLEKSFGKYLDFAFPVPYKSRLLIAALHANKLSQVLNHLEWSNLDYLLHELVITPFHRLGKLEPVTIIYQYQQYDLAYLQAFYEAVIEEKPLDYKGVLMILWRMNYNSLKFFNYLTRQINQEIKMMESTREKLEKLYYYQKLGNQLPLKTRLCYNDQLLPLREQMAIWLQEEISYLKKKAKYSYNDGLIDILNDKKQLRMSVAQLSLFVRAFFETGLVDGTRQELLQFITRHYRTDQQENISFGSLKGKYYKVDTGTKRAVGRMMKRMLAHIENAGKIV</sequence>